<evidence type="ECO:0000256" key="12">
    <source>
        <dbReference type="ARBA" id="ARBA00023235"/>
    </source>
</evidence>
<keyword evidence="6 15" id="KW-0347">Helicase</keyword>
<dbReference type="Gene3D" id="1.10.3170.10">
    <property type="entry name" value="Recbcd, chain B, domain 2"/>
    <property type="match status" value="1"/>
</dbReference>
<dbReference type="InterPro" id="IPR011604">
    <property type="entry name" value="PDDEXK-like_dom_sf"/>
</dbReference>
<evidence type="ECO:0000313" key="19">
    <source>
        <dbReference type="EMBL" id="KFL37261.1"/>
    </source>
</evidence>
<feature type="binding site" evidence="16">
    <location>
        <begin position="25"/>
        <end position="32"/>
    </location>
    <ligand>
        <name>ATP</name>
        <dbReference type="ChEBI" id="CHEBI:30616"/>
    </ligand>
</feature>
<name>A0A087MK58_9GAMM</name>
<feature type="active site" description="For nuclease activity" evidence="15">
    <location>
        <position position="1086"/>
    </location>
</feature>
<comment type="caution">
    <text evidence="19">The sequence shown here is derived from an EMBL/GenBank/DDBJ whole genome shotgun (WGS) entry which is preliminary data.</text>
</comment>
<dbReference type="AlphaFoldDB" id="A0A087MK58"/>
<dbReference type="CDD" id="cd22352">
    <property type="entry name" value="RecB_C-like"/>
    <property type="match status" value="1"/>
</dbReference>
<dbReference type="InterPro" id="IPR014017">
    <property type="entry name" value="DNA_helicase_UvrD-like_C"/>
</dbReference>
<dbReference type="GO" id="GO:0000724">
    <property type="term" value="P:double-strand break repair via homologous recombination"/>
    <property type="evidence" value="ECO:0007669"/>
    <property type="project" value="UniProtKB-UniRule"/>
</dbReference>
<evidence type="ECO:0000256" key="10">
    <source>
        <dbReference type="ARBA" id="ARBA00023125"/>
    </source>
</evidence>
<evidence type="ECO:0000256" key="9">
    <source>
        <dbReference type="ARBA" id="ARBA00022842"/>
    </source>
</evidence>
<dbReference type="PROSITE" id="PS51217">
    <property type="entry name" value="UVRD_HELICASE_CTER"/>
    <property type="match status" value="1"/>
</dbReference>
<dbReference type="HAMAP" id="MF_01485">
    <property type="entry name" value="RecB"/>
    <property type="match status" value="1"/>
</dbReference>
<feature type="binding site" evidence="15">
    <location>
        <position position="1086"/>
    </location>
    <ligand>
        <name>Mg(2+)</name>
        <dbReference type="ChEBI" id="CHEBI:18420"/>
    </ligand>
</feature>
<dbReference type="GO" id="GO:0005829">
    <property type="term" value="C:cytosol"/>
    <property type="evidence" value="ECO:0007669"/>
    <property type="project" value="TreeGrafter"/>
</dbReference>
<feature type="region of interest" description="DNA-binding and helicase activity, interacts with RecC" evidence="15">
    <location>
        <begin position="1"/>
        <end position="880"/>
    </location>
</feature>
<dbReference type="GO" id="GO:0008854">
    <property type="term" value="F:exodeoxyribonuclease V activity"/>
    <property type="evidence" value="ECO:0007669"/>
    <property type="project" value="UniProtKB-EC"/>
</dbReference>
<dbReference type="InterPro" id="IPR014016">
    <property type="entry name" value="UvrD-like_ATP-bd"/>
</dbReference>
<dbReference type="OrthoDB" id="9810135at2"/>
<dbReference type="Gene3D" id="3.90.320.10">
    <property type="match status" value="1"/>
</dbReference>
<comment type="miscellaneous">
    <text evidence="15">In the RecBCD complex, RecB has a slow 3'-5' helicase, an exonuclease activity and loads RecA onto ssDNA, RecD has a fast 5'-3' helicase activity, while RecC stimulates the ATPase and processivity of the RecB helicase and contributes to recognition of the Chi site.</text>
</comment>
<comment type="domain">
    <text evidence="15">The N-terminal DNA-binding domain is a ssDNA-dependent ATPase and has ATP-dependent 3'-5' helicase function. This domain interacts with RecC.</text>
</comment>
<dbReference type="GO" id="GO:0000287">
    <property type="term" value="F:magnesium ion binding"/>
    <property type="evidence" value="ECO:0007669"/>
    <property type="project" value="UniProtKB-UniRule"/>
</dbReference>
<comment type="cofactor">
    <cofactor evidence="15">
        <name>Mg(2+)</name>
        <dbReference type="ChEBI" id="CHEBI:18420"/>
    </cofactor>
    <text evidence="15">Binds 1 Mg(2+) ion per subunit.</text>
</comment>
<dbReference type="EC" id="3.1.11.5" evidence="15"/>
<evidence type="ECO:0000256" key="3">
    <source>
        <dbReference type="ARBA" id="ARBA00022741"/>
    </source>
</evidence>
<reference evidence="19 20" key="2">
    <citation type="journal article" date="2015" name="Stand. Genomic Sci.">
        <title>High quality draft genomic sequence of Arenimonas donghaensis DSM 18148(T).</title>
        <authorList>
            <person name="Chen F."/>
            <person name="Wang H."/>
            <person name="Cao Y."/>
            <person name="Li X."/>
            <person name="Wang G."/>
        </authorList>
    </citation>
    <scope>NUCLEOTIDE SEQUENCE [LARGE SCALE GENOMIC DNA]</scope>
    <source>
        <strain evidence="19 20">HO3-R19</strain>
    </source>
</reference>
<dbReference type="Pfam" id="PF00580">
    <property type="entry name" value="UvrD-helicase"/>
    <property type="match status" value="1"/>
</dbReference>
<comment type="similarity">
    <text evidence="15">Belongs to the helicase family. UvrD subfamily.</text>
</comment>
<dbReference type="GO" id="GO:0043138">
    <property type="term" value="F:3'-5' DNA helicase activity"/>
    <property type="evidence" value="ECO:0007669"/>
    <property type="project" value="UniProtKB-UniRule"/>
</dbReference>
<dbReference type="InterPro" id="IPR011335">
    <property type="entry name" value="Restrct_endonuc-II-like"/>
</dbReference>
<dbReference type="EMBL" id="AVCJ01000005">
    <property type="protein sequence ID" value="KFL37261.1"/>
    <property type="molecule type" value="Genomic_DNA"/>
</dbReference>
<dbReference type="STRING" id="1121014.N788_10500"/>
<feature type="binding site" evidence="15">
    <location>
        <position position="1073"/>
    </location>
    <ligand>
        <name>Mg(2+)</name>
        <dbReference type="ChEBI" id="CHEBI:18420"/>
    </ligand>
</feature>
<evidence type="ECO:0000256" key="14">
    <source>
        <dbReference type="ARBA" id="ARBA00048988"/>
    </source>
</evidence>
<comment type="catalytic activity">
    <reaction evidence="15">
        <text>Exonucleolytic cleavage (in the presence of ATP) in either 5'- to 3'- or 3'- to 5'-direction to yield 5'-phosphooligonucleotides.</text>
        <dbReference type="EC" id="3.1.11.5"/>
    </reaction>
</comment>
<keyword evidence="3 15" id="KW-0547">Nucleotide-binding</keyword>
<keyword evidence="12 15" id="KW-0413">Isomerase</keyword>
<dbReference type="PANTHER" id="PTHR11070:SF23">
    <property type="entry name" value="RECBCD ENZYME SUBUNIT RECB"/>
    <property type="match status" value="1"/>
</dbReference>
<dbReference type="GO" id="GO:0005524">
    <property type="term" value="F:ATP binding"/>
    <property type="evidence" value="ECO:0007669"/>
    <property type="project" value="UniProtKB-UniRule"/>
</dbReference>
<dbReference type="PANTHER" id="PTHR11070">
    <property type="entry name" value="UVRD / RECB / PCRA DNA HELICASE FAMILY MEMBER"/>
    <property type="match status" value="1"/>
</dbReference>
<dbReference type="SUPFAM" id="SSF52540">
    <property type="entry name" value="P-loop containing nucleoside triphosphate hydrolases"/>
    <property type="match status" value="1"/>
</dbReference>
<dbReference type="Proteomes" id="UP000029085">
    <property type="component" value="Unassembled WGS sequence"/>
</dbReference>
<dbReference type="Pfam" id="PF12705">
    <property type="entry name" value="PDDEXK_1"/>
    <property type="match status" value="1"/>
</dbReference>
<evidence type="ECO:0000256" key="5">
    <source>
        <dbReference type="ARBA" id="ARBA00022801"/>
    </source>
</evidence>
<dbReference type="InterPro" id="IPR027417">
    <property type="entry name" value="P-loop_NTPase"/>
</dbReference>
<dbReference type="Gene3D" id="3.40.50.300">
    <property type="entry name" value="P-loop containing nucleotide triphosphate hydrolases"/>
    <property type="match status" value="2"/>
</dbReference>
<comment type="catalytic activity">
    <reaction evidence="13 15">
        <text>Couples ATP hydrolysis with the unwinding of duplex DNA by translocating in the 3'-5' direction.</text>
        <dbReference type="EC" id="5.6.2.4"/>
    </reaction>
</comment>
<keyword evidence="10 15" id="KW-0238">DNA-binding</keyword>
<keyword evidence="5 15" id="KW-0378">Hydrolase</keyword>
<dbReference type="InterPro" id="IPR038726">
    <property type="entry name" value="PDDEXK_AddAB-type"/>
</dbReference>
<sequence length="1187" mass="128987">MSAPVTVAHWYELPLNPGGRALVEASAGTGKTWTIGVLWWRLLLEPAQAPGVERIVVTTFTEAAAQELRERLRARLRQALELADTRPAMDAGTPGDTAWLLARWQQQEVFVEDRRRLRLALADFDRAPIGTLHGLCRGILAEHPLEGGQGIEVAEAASGQALLEELAHDAWRVLRQSDTDGLADAGVGELSLAKFTGTLSTLLRPGVRLPSGETFDEARADLAASLAGPLRAVANDVSWFTRKNAKLLACLSEMADWLAGADWPKADERLGVLAEFQLEGQVRPERQSDFMMLPAVSRLLDEVPRLLMARHGHVARFWAEQVARVSAWRDQRLAARGQLTFDEMIRQAHAAVSTRPALADALFADWPFALVDEFQDTDDQQYGILDRIYRDAGGEPRGRLVMIGDPKQAIYGFRGGDVQAYLRARAHADHRLALHTNHRSAPNYVAAVNGFFADDAAGPALDARGEGAIRYEPVLASDRQVSTPYCIGGQPVQAPLVLHYLGQPPASQPERKQAAIDACADHIAALLADASHTIGRKHDDTVVHERLRPGDLAVLLPTNPDIARLREALGRRGVPCVGGSRASVFDSEWAFELQVVLQALAHAEDEGAVRAAMLTRLWGGSLHDVAALGDSPEAWEAASNRLQQLRLAWRERGVLATVLALAAAAAPRLLAHAGGERDLTDLRHLGELLQQQADQGLGPHALLDWLGEQRQHEDGEAPDSDQRQLRIESDAARVQLMTLHRAKGLEFPVVFLPLLWAHALNENQDGAPWLLPEADALGRLARFDAAARRQARHEAQDERFRVLYVALTRAIHACHVYALPPSRPATAKKNASPKSDPERAPLDALLERLGVEHDFPVIPHLHWQAGWPAAAPALARDQKPPASREALPMPPPARLRQRLSFSTLVGGARIGGEEDSAASDESEPVLAAAAAVPDEAPHPALLGLSALRGRAFGNAVHASFENRDTGKPMAAQTGLVAKQLADFGVRARGEPLEVLLPRLCERLDGSLAAELLPGLRLGEVAVADQRAEMAFHFALDGARLEALRQACAAHGEPDLVPALGWRELRGLMTGKIDLVFEHRGRVHVLDYKGNWLGERLGDYAGAALAQAMDHSHYRLQALIYTMAVHRYLAQRRADYDPGQHLGEAIYLFVRAAGLAQGVGVWSHAFAPALLEAVDEALADGAVAEAAA</sequence>
<comment type="subunit">
    <text evidence="15">Heterotrimer of RecB, RecC and RecD. All subunits contribute to DNA-binding. Interacts with RecA.</text>
</comment>
<gene>
    <name evidence="15" type="primary">recB</name>
    <name evidence="19" type="ORF">N788_10500</name>
</gene>
<dbReference type="Gene3D" id="1.10.486.10">
    <property type="entry name" value="PCRA, domain 4"/>
    <property type="match status" value="1"/>
</dbReference>
<keyword evidence="20" id="KW-1185">Reference proteome</keyword>
<protein>
    <recommendedName>
        <fullName evidence="15">RecBCD enzyme subunit RecB</fullName>
        <ecNumber evidence="15">3.1.11.5</ecNumber>
        <ecNumber evidence="15">5.6.2.4</ecNumber>
    </recommendedName>
    <alternativeName>
        <fullName evidence="15">DNA 3'-5' helicase subunit RecB</fullName>
    </alternativeName>
    <alternativeName>
        <fullName evidence="15">Exonuclease V subunit RecB</fullName>
        <shortName evidence="15">ExoV subunit RecB</shortName>
    </alternativeName>
    <alternativeName>
        <fullName evidence="15">Helicase/nuclease RecBCD subunit RecB</fullName>
    </alternativeName>
</protein>
<feature type="domain" description="UvrD-like helicase C-terminal" evidence="18">
    <location>
        <begin position="442"/>
        <end position="744"/>
    </location>
</feature>
<evidence type="ECO:0000256" key="8">
    <source>
        <dbReference type="ARBA" id="ARBA00022840"/>
    </source>
</evidence>
<proteinExistence type="inferred from homology"/>
<dbReference type="SUPFAM" id="SSF52980">
    <property type="entry name" value="Restriction endonuclease-like"/>
    <property type="match status" value="1"/>
</dbReference>
<keyword evidence="2 15" id="KW-0479">Metal-binding</keyword>
<reference evidence="20" key="1">
    <citation type="submission" date="2013-08" db="EMBL/GenBank/DDBJ databases">
        <title>Genome sequencing of Arenimonas donghaensis.</title>
        <authorList>
            <person name="Chen F."/>
            <person name="Wang G."/>
        </authorList>
    </citation>
    <scope>NUCLEOTIDE SEQUENCE [LARGE SCALE GENOMIC DNA]</scope>
    <source>
        <strain evidence="20">HO3-R19</strain>
    </source>
</reference>
<evidence type="ECO:0000256" key="6">
    <source>
        <dbReference type="ARBA" id="ARBA00022806"/>
    </source>
</evidence>
<evidence type="ECO:0000313" key="20">
    <source>
        <dbReference type="Proteomes" id="UP000029085"/>
    </source>
</evidence>
<comment type="catalytic activity">
    <reaction evidence="14 15">
        <text>ATP + H2O = ADP + phosphate + H(+)</text>
        <dbReference type="Rhea" id="RHEA:13065"/>
        <dbReference type="ChEBI" id="CHEBI:15377"/>
        <dbReference type="ChEBI" id="CHEBI:15378"/>
        <dbReference type="ChEBI" id="CHEBI:30616"/>
        <dbReference type="ChEBI" id="CHEBI:43474"/>
        <dbReference type="ChEBI" id="CHEBI:456216"/>
        <dbReference type="EC" id="5.6.2.4"/>
    </reaction>
</comment>
<evidence type="ECO:0000256" key="1">
    <source>
        <dbReference type="ARBA" id="ARBA00022722"/>
    </source>
</evidence>
<evidence type="ECO:0000259" key="17">
    <source>
        <dbReference type="PROSITE" id="PS51198"/>
    </source>
</evidence>
<feature type="region of interest" description="Nuclease activity, interacts with RecD and RecA" evidence="15">
    <location>
        <begin position="900"/>
        <end position="1187"/>
    </location>
</feature>
<dbReference type="GO" id="GO:0009338">
    <property type="term" value="C:exodeoxyribonuclease V complex"/>
    <property type="evidence" value="ECO:0007669"/>
    <property type="project" value="TreeGrafter"/>
</dbReference>
<evidence type="ECO:0000256" key="15">
    <source>
        <dbReference type="HAMAP-Rule" id="MF_01485"/>
    </source>
</evidence>
<keyword evidence="7 15" id="KW-0269">Exonuclease</keyword>
<evidence type="ECO:0000256" key="16">
    <source>
        <dbReference type="PROSITE-ProRule" id="PRU00560"/>
    </source>
</evidence>
<dbReference type="RefSeq" id="WP_034221473.1">
    <property type="nucleotide sequence ID" value="NZ_AVCJ01000005.1"/>
</dbReference>
<comment type="function">
    <text evidence="15">A helicase/nuclease that prepares dsDNA breaks (DSB) for recombinational DNA repair. Binds to DSBs and unwinds DNA via a highly rapid and processive ATP-dependent bidirectional helicase activity. Unwinds dsDNA until it encounters a Chi (crossover hotspot instigator) sequence from the 3' direction. Cuts ssDNA a few nucleotides 3' to the Chi site. The properties and activities of the enzyme are changed at Chi. The Chi-altered holoenzyme produces a long 3'-ssDNA overhang and facilitates RecA-binding to the ssDNA for homologous DNA recombination and repair. Holoenzyme degrades any linearized DNA that is unable to undergo homologous recombination. In the holoenzyme this subunit contributes ATPase, 3'-5' helicase, exonuclease activity and loads RecA onto ssDNA.</text>
</comment>
<dbReference type="Pfam" id="PF13361">
    <property type="entry name" value="UvrD_C"/>
    <property type="match status" value="1"/>
</dbReference>
<evidence type="ECO:0000256" key="7">
    <source>
        <dbReference type="ARBA" id="ARBA00022839"/>
    </source>
</evidence>
<dbReference type="EC" id="5.6.2.4" evidence="15"/>
<evidence type="ECO:0000256" key="13">
    <source>
        <dbReference type="ARBA" id="ARBA00034617"/>
    </source>
</evidence>
<evidence type="ECO:0000256" key="11">
    <source>
        <dbReference type="ARBA" id="ARBA00023204"/>
    </source>
</evidence>
<keyword evidence="11 15" id="KW-0234">DNA repair</keyword>
<comment type="domain">
    <text evidence="15">The C-terminal domain has nuclease activity and interacts with RecD. It interacts with RecA, facilitating its loading onto ssDNA.</text>
</comment>
<dbReference type="GO" id="GO:0016887">
    <property type="term" value="F:ATP hydrolysis activity"/>
    <property type="evidence" value="ECO:0007669"/>
    <property type="project" value="RHEA"/>
</dbReference>
<dbReference type="InterPro" id="IPR000212">
    <property type="entry name" value="DNA_helicase_UvrD/REP"/>
</dbReference>
<evidence type="ECO:0000256" key="4">
    <source>
        <dbReference type="ARBA" id="ARBA00022763"/>
    </source>
</evidence>
<feature type="binding site" evidence="15">
    <location>
        <position position="957"/>
    </location>
    <ligand>
        <name>Mg(2+)</name>
        <dbReference type="ChEBI" id="CHEBI:18420"/>
    </ligand>
</feature>
<dbReference type="PATRIC" id="fig|1121014.3.peg.858"/>
<evidence type="ECO:0000256" key="2">
    <source>
        <dbReference type="ARBA" id="ARBA00022723"/>
    </source>
</evidence>
<feature type="domain" description="UvrD-like helicase ATP-binding" evidence="17">
    <location>
        <begin position="4"/>
        <end position="441"/>
    </location>
</feature>
<dbReference type="GO" id="GO:0003677">
    <property type="term" value="F:DNA binding"/>
    <property type="evidence" value="ECO:0007669"/>
    <property type="project" value="UniProtKB-UniRule"/>
</dbReference>
<dbReference type="PROSITE" id="PS51198">
    <property type="entry name" value="UVRD_HELICASE_ATP_BIND"/>
    <property type="match status" value="1"/>
</dbReference>
<keyword evidence="8 15" id="KW-0067">ATP-binding</keyword>
<keyword evidence="1 15" id="KW-0540">Nuclease</keyword>
<keyword evidence="9 15" id="KW-0460">Magnesium</keyword>
<keyword evidence="4 15" id="KW-0227">DNA damage</keyword>
<dbReference type="InterPro" id="IPR004586">
    <property type="entry name" value="RecB"/>
</dbReference>
<evidence type="ECO:0000259" key="18">
    <source>
        <dbReference type="PROSITE" id="PS51217"/>
    </source>
</evidence>
<accession>A0A087MK58</accession>
<organism evidence="19 20">
    <name type="scientific">Arenimonas donghaensis DSM 18148 = HO3-R19</name>
    <dbReference type="NCBI Taxonomy" id="1121014"/>
    <lineage>
        <taxon>Bacteria</taxon>
        <taxon>Pseudomonadati</taxon>
        <taxon>Pseudomonadota</taxon>
        <taxon>Gammaproteobacteria</taxon>
        <taxon>Lysobacterales</taxon>
        <taxon>Lysobacteraceae</taxon>
        <taxon>Arenimonas</taxon>
    </lineage>
</organism>